<keyword evidence="2" id="KW-1185">Reference proteome</keyword>
<protein>
    <submittedName>
        <fullName evidence="1">Uncharacterized protein</fullName>
    </submittedName>
</protein>
<name>A0A564Y272_HYMDI</name>
<dbReference type="AlphaFoldDB" id="A0A564Y272"/>
<reference evidence="1 2" key="1">
    <citation type="submission" date="2019-07" db="EMBL/GenBank/DDBJ databases">
        <authorList>
            <person name="Jastrzebski P J."/>
            <person name="Paukszto L."/>
            <person name="Jastrzebski P J."/>
        </authorList>
    </citation>
    <scope>NUCLEOTIDE SEQUENCE [LARGE SCALE GENOMIC DNA]</scope>
    <source>
        <strain evidence="1 2">WMS-il1</strain>
    </source>
</reference>
<dbReference type="Proteomes" id="UP000321570">
    <property type="component" value="Unassembled WGS sequence"/>
</dbReference>
<organism evidence="1 2">
    <name type="scientific">Hymenolepis diminuta</name>
    <name type="common">Rat tapeworm</name>
    <dbReference type="NCBI Taxonomy" id="6216"/>
    <lineage>
        <taxon>Eukaryota</taxon>
        <taxon>Metazoa</taxon>
        <taxon>Spiralia</taxon>
        <taxon>Lophotrochozoa</taxon>
        <taxon>Platyhelminthes</taxon>
        <taxon>Cestoda</taxon>
        <taxon>Eucestoda</taxon>
        <taxon>Cyclophyllidea</taxon>
        <taxon>Hymenolepididae</taxon>
        <taxon>Hymenolepis</taxon>
    </lineage>
</organism>
<gene>
    <name evidence="1" type="ORF">WMSIL1_LOCUS1633</name>
</gene>
<evidence type="ECO:0000313" key="1">
    <source>
        <dbReference type="EMBL" id="VUZ40633.1"/>
    </source>
</evidence>
<sequence>MRTLKVIKLQYPCTTQSPIRGFLSSVTTSVGASDYLQIENIPSCSSPALPESSQNGGGLQFSEKVATPGKLVTMTLNLLHGHADGDSIYGTCILSTIKVTIKNFDIAAM</sequence>
<proteinExistence type="predicted"/>
<accession>A0A564Y272</accession>
<evidence type="ECO:0000313" key="2">
    <source>
        <dbReference type="Proteomes" id="UP000321570"/>
    </source>
</evidence>
<dbReference type="EMBL" id="CABIJS010000036">
    <property type="protein sequence ID" value="VUZ40633.1"/>
    <property type="molecule type" value="Genomic_DNA"/>
</dbReference>